<evidence type="ECO:0000256" key="1">
    <source>
        <dbReference type="RuleBase" id="RU363044"/>
    </source>
</evidence>
<keyword evidence="9" id="KW-1185">Reference proteome</keyword>
<evidence type="ECO:0000256" key="3">
    <source>
        <dbReference type="SAM" id="MobiDB-lite"/>
    </source>
</evidence>
<dbReference type="GO" id="GO:0006310">
    <property type="term" value="P:DNA recombination"/>
    <property type="evidence" value="ECO:0007669"/>
    <property type="project" value="UniProtKB-KW"/>
</dbReference>
<dbReference type="InterPro" id="IPR051055">
    <property type="entry name" value="PIF1_helicase"/>
</dbReference>
<keyword evidence="1" id="KW-0547">Nucleotide-binding</keyword>
<feature type="domain" description="Helitron helicase-like" evidence="6">
    <location>
        <begin position="1082"/>
        <end position="1241"/>
    </location>
</feature>
<dbReference type="GO" id="GO:0016787">
    <property type="term" value="F:hydrolase activity"/>
    <property type="evidence" value="ECO:0007669"/>
    <property type="project" value="UniProtKB-KW"/>
</dbReference>
<dbReference type="Gene3D" id="3.90.70.120">
    <property type="match status" value="1"/>
</dbReference>
<feature type="region of interest" description="Disordered" evidence="3">
    <location>
        <begin position="935"/>
        <end position="974"/>
    </location>
</feature>
<dbReference type="PANTHER" id="PTHR47642:SF5">
    <property type="entry name" value="ATP-DEPENDENT DNA HELICASE"/>
    <property type="match status" value="1"/>
</dbReference>
<evidence type="ECO:0000259" key="4">
    <source>
        <dbReference type="Pfam" id="PF04843"/>
    </source>
</evidence>
<dbReference type="EC" id="5.6.2.3" evidence="1"/>
<dbReference type="InterPro" id="IPR038765">
    <property type="entry name" value="Papain-like_cys_pep_sf"/>
</dbReference>
<dbReference type="Pfam" id="PF20209">
    <property type="entry name" value="DUF6570"/>
    <property type="match status" value="1"/>
</dbReference>
<evidence type="ECO:0000313" key="8">
    <source>
        <dbReference type="EMBL" id="KAK3092087.1"/>
    </source>
</evidence>
<comment type="cofactor">
    <cofactor evidence="1">
        <name>Mg(2+)</name>
        <dbReference type="ChEBI" id="CHEBI:18420"/>
    </cofactor>
</comment>
<dbReference type="InterPro" id="IPR010285">
    <property type="entry name" value="DNA_helicase_pif1-like_DEAD"/>
</dbReference>
<evidence type="ECO:0000313" key="9">
    <source>
        <dbReference type="Proteomes" id="UP001186944"/>
    </source>
</evidence>
<dbReference type="GO" id="GO:0005524">
    <property type="term" value="F:ATP binding"/>
    <property type="evidence" value="ECO:0007669"/>
    <property type="project" value="UniProtKB-KW"/>
</dbReference>
<dbReference type="Pfam" id="PF04843">
    <property type="entry name" value="Herpes_teg_N"/>
    <property type="match status" value="1"/>
</dbReference>
<feature type="coiled-coil region" evidence="2">
    <location>
        <begin position="1312"/>
        <end position="1339"/>
    </location>
</feature>
<comment type="similarity">
    <text evidence="1">Belongs to the helicase family.</text>
</comment>
<feature type="compositionally biased region" description="Basic residues" evidence="3">
    <location>
        <begin position="1"/>
        <end position="14"/>
    </location>
</feature>
<comment type="caution">
    <text evidence="8">The sequence shown here is derived from an EMBL/GenBank/DDBJ whole genome shotgun (WGS) entry which is preliminary data.</text>
</comment>
<keyword evidence="1" id="KW-0234">DNA repair</keyword>
<dbReference type="PANTHER" id="PTHR47642">
    <property type="entry name" value="ATP-DEPENDENT DNA HELICASE"/>
    <property type="match status" value="1"/>
</dbReference>
<feature type="domain" description="DNA helicase Pif1-like DEAD-box helicase" evidence="5">
    <location>
        <begin position="1746"/>
        <end position="1962"/>
    </location>
</feature>
<dbReference type="SUPFAM" id="SSF54001">
    <property type="entry name" value="Cysteine proteinases"/>
    <property type="match status" value="1"/>
</dbReference>
<feature type="compositionally biased region" description="Basic and acidic residues" evidence="3">
    <location>
        <begin position="944"/>
        <end position="954"/>
    </location>
</feature>
<keyword evidence="1" id="KW-0378">Hydrolase</keyword>
<dbReference type="Gene3D" id="3.40.50.300">
    <property type="entry name" value="P-loop containing nucleotide triphosphate hydrolases"/>
    <property type="match status" value="2"/>
</dbReference>
<reference evidence="8" key="1">
    <citation type="submission" date="2019-08" db="EMBL/GenBank/DDBJ databases">
        <title>The improved chromosome-level genome for the pearl oyster Pinctada fucata martensii using PacBio sequencing and Hi-C.</title>
        <authorList>
            <person name="Zheng Z."/>
        </authorList>
    </citation>
    <scope>NUCLEOTIDE SEQUENCE</scope>
    <source>
        <strain evidence="8">ZZ-2019</strain>
        <tissue evidence="8">Adductor muscle</tissue>
    </source>
</reference>
<dbReference type="Pfam" id="PF05970">
    <property type="entry name" value="PIF1"/>
    <property type="match status" value="1"/>
</dbReference>
<evidence type="ECO:0000259" key="5">
    <source>
        <dbReference type="Pfam" id="PF05970"/>
    </source>
</evidence>
<feature type="domain" description="Peptidase C76" evidence="4">
    <location>
        <begin position="213"/>
        <end position="361"/>
    </location>
</feature>
<keyword evidence="2" id="KW-0175">Coiled coil</keyword>
<dbReference type="InterPro" id="IPR046700">
    <property type="entry name" value="DUF6570"/>
</dbReference>
<keyword evidence="1" id="KW-0067">ATP-binding</keyword>
<gene>
    <name evidence="8" type="ORF">FSP39_025066</name>
</gene>
<protein>
    <recommendedName>
        <fullName evidence="1">ATP-dependent DNA helicase</fullName>
        <ecNumber evidence="1">5.6.2.3</ecNumber>
    </recommendedName>
</protein>
<keyword evidence="1" id="KW-0347">Helicase</keyword>
<dbReference type="Proteomes" id="UP001186944">
    <property type="component" value="Unassembled WGS sequence"/>
</dbReference>
<dbReference type="CDD" id="cd18809">
    <property type="entry name" value="SF1_C_RecD"/>
    <property type="match status" value="1"/>
</dbReference>
<comment type="catalytic activity">
    <reaction evidence="1">
        <text>ATP + H2O = ADP + phosphate + H(+)</text>
        <dbReference type="Rhea" id="RHEA:13065"/>
        <dbReference type="ChEBI" id="CHEBI:15377"/>
        <dbReference type="ChEBI" id="CHEBI:15378"/>
        <dbReference type="ChEBI" id="CHEBI:30616"/>
        <dbReference type="ChEBI" id="CHEBI:43474"/>
        <dbReference type="ChEBI" id="CHEBI:456216"/>
        <dbReference type="EC" id="5.6.2.3"/>
    </reaction>
</comment>
<dbReference type="InterPro" id="IPR027417">
    <property type="entry name" value="P-loop_NTPase"/>
</dbReference>
<proteinExistence type="inferred from homology"/>
<evidence type="ECO:0000259" key="6">
    <source>
        <dbReference type="Pfam" id="PF14214"/>
    </source>
</evidence>
<name>A0AA88XTJ7_PINIB</name>
<dbReference type="GO" id="GO:0000723">
    <property type="term" value="P:telomere maintenance"/>
    <property type="evidence" value="ECO:0007669"/>
    <property type="project" value="InterPro"/>
</dbReference>
<feature type="region of interest" description="Disordered" evidence="3">
    <location>
        <begin position="1"/>
        <end position="24"/>
    </location>
</feature>
<feature type="region of interest" description="Disordered" evidence="3">
    <location>
        <begin position="628"/>
        <end position="684"/>
    </location>
</feature>
<dbReference type="InterPro" id="IPR006928">
    <property type="entry name" value="Herpes_teg_USP"/>
</dbReference>
<feature type="region of interest" description="Disordered" evidence="3">
    <location>
        <begin position="552"/>
        <end position="616"/>
    </location>
</feature>
<accession>A0AA88XTJ7</accession>
<organism evidence="8 9">
    <name type="scientific">Pinctada imbricata</name>
    <name type="common">Atlantic pearl-oyster</name>
    <name type="synonym">Pinctada martensii</name>
    <dbReference type="NCBI Taxonomy" id="66713"/>
    <lineage>
        <taxon>Eukaryota</taxon>
        <taxon>Metazoa</taxon>
        <taxon>Spiralia</taxon>
        <taxon>Lophotrochozoa</taxon>
        <taxon>Mollusca</taxon>
        <taxon>Bivalvia</taxon>
        <taxon>Autobranchia</taxon>
        <taxon>Pteriomorphia</taxon>
        <taxon>Pterioida</taxon>
        <taxon>Pterioidea</taxon>
        <taxon>Pteriidae</taxon>
        <taxon>Pinctada</taxon>
    </lineage>
</organism>
<evidence type="ECO:0000256" key="2">
    <source>
        <dbReference type="SAM" id="Coils"/>
    </source>
</evidence>
<keyword evidence="1" id="KW-0227">DNA damage</keyword>
<feature type="compositionally biased region" description="Basic and acidic residues" evidence="3">
    <location>
        <begin position="628"/>
        <end position="649"/>
    </location>
</feature>
<feature type="compositionally biased region" description="Basic and acidic residues" evidence="3">
    <location>
        <begin position="659"/>
        <end position="684"/>
    </location>
</feature>
<feature type="region of interest" description="Disordered" evidence="3">
    <location>
        <begin position="517"/>
        <end position="539"/>
    </location>
</feature>
<evidence type="ECO:0000259" key="7">
    <source>
        <dbReference type="Pfam" id="PF20209"/>
    </source>
</evidence>
<dbReference type="SUPFAM" id="SSF52540">
    <property type="entry name" value="P-loop containing nucleoside triphosphate hydrolases"/>
    <property type="match status" value="2"/>
</dbReference>
<sequence length="2356" mass="271506">MPRGKNWRKAAAKKNRQDKADVGHSYPTDIGHVQSSVPLGVGFVLTPTTSVSAGVILDTPVTVVSAALPETTNAKFSSNTDSKFASKPTAKFSSKLVTNNTSNNIIKCSTTTPTNTSLSYTETIISEMSMEKCHENSNSAEKIQRNRKFQNENMVFATHNQGDFHSTSQSKSYLSQSDNISHLDEDAFRNIDGISASNVDNAMQTSDVTLFASHSQSDFRYSVFSRGSQCTCMSLSMILSLQQGIQLSTNTLDLVLHHGDNLYRNAVLDLQVKGKFVNKLLSYQELPLAVQYREDFFSVIKHTIVYGLPVIQSHNLEVFSLHDGIVFALTKSESLLIMIGAICSAIIFKDGKYLLFDSHSHGSDGLSSSDGKALLKMFSCIDDLVLFLYSFYSSCNIDLESQFEILPVTVERISHSFFDFEQNSVERLTSRKKYMREYMQKKRENNNFRCKELQDKQKARLHEQYRDEEKQRELTNKRKARDNSQYREVEKQRELSSKRKSRLDQFYKEKEVLGKRKARDDTQYREVEKQRELSSKRKSRLDQFYKEKEVLAKRKARDDSQYREEEKQRELSSKRKSRLDQYYKEKEVLAKRKARDDSQYREEEKQRELSSKRKSRLDQFYKEKEVLAKRKARDDSQYREEEKQRELSSKKKARSNSFYKEKERMKRQQNRKEKAKKTNNEKLVDRKRKINMRSNQNYMEKEKETSKKKKYGSNIEECIEIFHASTSNGPVYICSCCHQTWFHDSVCKVENISSAVEFQPGILTELISEGGKEWICRTCLSNVKKNRVPKLSVLNGMKWPIKPTELNLHPMEERVVALRIPFMQMRELPRGGQYCVKGNVVNVPVDIQPVINALPRQMDDTGTIPIKLKKKMSYKTCDFKENIRPTVVLSALHWLMSGSDLYKNSGIQIDESWEQSVSNDSRDIVREFVSNEANGTISDVSNDDTQRTDSEKSTTIDTTGYESDNYSEVDSTENVTGNADTLLEDESLNTDKSYTFAPGEGQHPLSLYTDHDAEYLSFPSIFCGQRRPNNKERLVPVHYSDIAKWELRSQDRRAAQSVPNIFFKLKKIQLKQISDKVHLAVRRIKTKGQKITAAQARDQSTLDKIVRLDEGYYIFRQLRNSPAYLASKKKDVFAMIRQLGLPTWFMSLSSADTRWPFLLKSLAKLDGKILSDDEVSNLSWQERSTLVQKDPVSCSRIFNDRVQQFIKIFLKSPHQPVGHVTDYFYRVEFQQRGSPHIHMLVWINNSPKYPKDSDEEVVEFVDKYVTCSNGNDNLSGLIELQTHKHSKTCRKKGKAVCRFGFPLPPLSKTMLLEPLETDVEKYKKKYDEIQEKINKYKDGMNFSYDQFLHEVVNMPEDEYIKCIRSSINGPKVFLKRMPSDVRVNMYNKNVLQAWNANIDLQFVLDPYACAMYIVSYISKSQRGMSALMDRACKEARQGNMDIKKQVRHIGNHFLNSVEVSAQEASYLVLQMPLTKGSRDVIFINTSPPHERVLLLKQQSDLMELSPESTDIHYQNIIARYSKRPRQLDNWCLADYASQLDIKYPEEKKKTDIQDEVNDDDLNTDDDENLEFTEDDVLVTLKNGISIKRRIHDLILRYVRYNVKTDPENHYRERLLLFMPWRDESVDLLNGHNSYQEHYRQVHLLVDNKANFYEKNIDDIERAMQEAEEEFAQHDEIAPNAQQTNADDEAEGQQEASDFVMFNPDRPLEHRRYDIGADIGASTSVPNIECHSDRVSDDEYLKLVRSLNIKQREFFTHVLHWINTKDQPLYAFLSGGAGVGKSVLIKAIYQALHRQLHSIEGEDPDDIRILLCAFTGKAAYNINGVTIASAFHKKYNQSNQSMSSDELNTFRMKYRNLSVVIIDEISMVGGKMLSFIDCRLKQLTATNKPFGGISIIAVGDLFQLQPVGDSWIFSDLSDGSQALATNLWKEHFGIFELTQIMRQKDDMNFANLLNRLRTNNLTEDDKAEIEKHNVSPAQENYPKNVPHLFVENKFVDNFNKDFIDTLSTVKVEVLSHDAVVADLPKSTKDRLLKSLPMDSSKTANLAHSLVLAVGMIYDITVNLDVNDGIANGSTCIVKYIENRIPQTSRPSVVWVLFSDVTIGSNTRQKYKHLYNVHIDPLWTPIFDVNRNFLYNYKSYQRTQFPLKPAAAKTVHKAQGCTVDEIVIDLSQSRTRKTPHIHYVAMSRVRTFEKLHILNFNHAALGTDDRVKDEMNRLREEANLELCYKTLYDVDSCYFKLAFNNARSFHKHFADISVDPNILAADVIGIMESRLCTSDVDETYTLDGFQIHRCDQHSQSGKRPSHGLVLYLKEYLECKQVISYSTDKVEWLFCETFHPKIGSIQLILVYKSPSCTGC</sequence>
<dbReference type="InterPro" id="IPR025476">
    <property type="entry name" value="Helitron_helicase-like"/>
</dbReference>
<feature type="domain" description="DUF6570" evidence="7">
    <location>
        <begin position="785"/>
        <end position="912"/>
    </location>
</feature>
<feature type="coiled-coil region" evidence="2">
    <location>
        <begin position="1649"/>
        <end position="1683"/>
    </location>
</feature>
<dbReference type="EMBL" id="VSWD01000010">
    <property type="protein sequence ID" value="KAK3092087.1"/>
    <property type="molecule type" value="Genomic_DNA"/>
</dbReference>
<dbReference type="GO" id="GO:0006281">
    <property type="term" value="P:DNA repair"/>
    <property type="evidence" value="ECO:0007669"/>
    <property type="project" value="UniProtKB-KW"/>
</dbReference>
<feature type="compositionally biased region" description="Polar residues" evidence="3">
    <location>
        <begin position="955"/>
        <end position="964"/>
    </location>
</feature>
<dbReference type="Pfam" id="PF14214">
    <property type="entry name" value="Helitron_like_N"/>
    <property type="match status" value="1"/>
</dbReference>
<dbReference type="GO" id="GO:0043139">
    <property type="term" value="F:5'-3' DNA helicase activity"/>
    <property type="evidence" value="ECO:0007669"/>
    <property type="project" value="UniProtKB-EC"/>
</dbReference>
<keyword evidence="1" id="KW-0233">DNA recombination</keyword>
<feature type="region of interest" description="Disordered" evidence="3">
    <location>
        <begin position="460"/>
        <end position="497"/>
    </location>
</feature>